<dbReference type="InterPro" id="IPR005665">
    <property type="entry name" value="SecF_bac"/>
</dbReference>
<feature type="transmembrane region" description="Helical" evidence="9">
    <location>
        <begin position="9"/>
        <end position="27"/>
    </location>
</feature>
<keyword evidence="5 9" id="KW-0653">Protein transport</keyword>
<evidence type="ECO:0000256" key="7">
    <source>
        <dbReference type="ARBA" id="ARBA00023010"/>
    </source>
</evidence>
<dbReference type="RefSeq" id="WP_406769840.1">
    <property type="nucleotide sequence ID" value="NZ_JBJHZZ010000006.1"/>
</dbReference>
<dbReference type="InterPro" id="IPR022646">
    <property type="entry name" value="SecD/SecF_CS"/>
</dbReference>
<proteinExistence type="inferred from homology"/>
<dbReference type="NCBIfam" id="TIGR00916">
    <property type="entry name" value="2A0604s01"/>
    <property type="match status" value="1"/>
</dbReference>
<feature type="transmembrane region" description="Helical" evidence="9">
    <location>
        <begin position="130"/>
        <end position="147"/>
    </location>
</feature>
<evidence type="ECO:0000256" key="6">
    <source>
        <dbReference type="ARBA" id="ARBA00022989"/>
    </source>
</evidence>
<dbReference type="PRINTS" id="PR01755">
    <property type="entry name" value="SECFTRNLCASE"/>
</dbReference>
<evidence type="ECO:0000256" key="3">
    <source>
        <dbReference type="ARBA" id="ARBA00022475"/>
    </source>
</evidence>
<dbReference type="PANTHER" id="PTHR30081:SF8">
    <property type="entry name" value="PROTEIN TRANSLOCASE SUBUNIT SECF"/>
    <property type="match status" value="1"/>
</dbReference>
<dbReference type="EMBL" id="JBJHZZ010000006">
    <property type="protein sequence ID" value="MFL0247387.1"/>
    <property type="molecule type" value="Genomic_DNA"/>
</dbReference>
<gene>
    <name evidence="9 11" type="primary">secF</name>
    <name evidence="11" type="ORF">ACJDUG_10425</name>
</gene>
<evidence type="ECO:0000256" key="2">
    <source>
        <dbReference type="ARBA" id="ARBA00022448"/>
    </source>
</evidence>
<dbReference type="NCBIfam" id="TIGR00966">
    <property type="entry name" value="transloc_SecF"/>
    <property type="match status" value="1"/>
</dbReference>
<evidence type="ECO:0000313" key="12">
    <source>
        <dbReference type="Proteomes" id="UP001623591"/>
    </source>
</evidence>
<evidence type="ECO:0000256" key="9">
    <source>
        <dbReference type="HAMAP-Rule" id="MF_01464"/>
    </source>
</evidence>
<dbReference type="Gene3D" id="1.20.1640.10">
    <property type="entry name" value="Multidrug efflux transporter AcrB transmembrane domain"/>
    <property type="match status" value="1"/>
</dbReference>
<feature type="domain" description="Protein export membrane protein SecD/SecF C-terminal" evidence="10">
    <location>
        <begin position="108"/>
        <end position="284"/>
    </location>
</feature>
<evidence type="ECO:0000256" key="4">
    <source>
        <dbReference type="ARBA" id="ARBA00022692"/>
    </source>
</evidence>
<dbReference type="InterPro" id="IPR048634">
    <property type="entry name" value="SecD_SecF_C"/>
</dbReference>
<keyword evidence="6 9" id="KW-1133">Transmembrane helix</keyword>
<evidence type="ECO:0000259" key="10">
    <source>
        <dbReference type="Pfam" id="PF02355"/>
    </source>
</evidence>
<feature type="transmembrane region" description="Helical" evidence="9">
    <location>
        <begin position="256"/>
        <end position="282"/>
    </location>
</feature>
<comment type="subcellular location">
    <subcellularLocation>
        <location evidence="1 9">Cell membrane</location>
        <topology evidence="1 9">Multi-pass membrane protein</topology>
    </subcellularLocation>
</comment>
<evidence type="ECO:0000256" key="8">
    <source>
        <dbReference type="ARBA" id="ARBA00023136"/>
    </source>
</evidence>
<evidence type="ECO:0000256" key="5">
    <source>
        <dbReference type="ARBA" id="ARBA00022927"/>
    </source>
</evidence>
<comment type="function">
    <text evidence="9">Part of the Sec protein translocase complex. Interacts with the SecYEG preprotein conducting channel. SecDF uses the proton motive force (PMF) to complete protein translocation after the ATP-dependent function of SecA.</text>
</comment>
<evidence type="ECO:0000256" key="1">
    <source>
        <dbReference type="ARBA" id="ARBA00004651"/>
    </source>
</evidence>
<name>A0ABW8T6P4_9CLOT</name>
<dbReference type="InterPro" id="IPR022813">
    <property type="entry name" value="SecD/SecF_arch_bac"/>
</dbReference>
<keyword evidence="2 9" id="KW-0813">Transport</keyword>
<dbReference type="HAMAP" id="MF_01464_B">
    <property type="entry name" value="SecF_B"/>
    <property type="match status" value="1"/>
</dbReference>
<dbReference type="SUPFAM" id="SSF82866">
    <property type="entry name" value="Multidrug efflux transporter AcrB transmembrane domain"/>
    <property type="match status" value="1"/>
</dbReference>
<comment type="caution">
    <text evidence="11">The sequence shown here is derived from an EMBL/GenBank/DDBJ whole genome shotgun (WGS) entry which is preliminary data.</text>
</comment>
<keyword evidence="3 9" id="KW-1003">Cell membrane</keyword>
<dbReference type="InterPro" id="IPR055344">
    <property type="entry name" value="SecD_SecF_C_bact"/>
</dbReference>
<feature type="transmembrane region" description="Helical" evidence="9">
    <location>
        <begin position="181"/>
        <end position="202"/>
    </location>
</feature>
<keyword evidence="4 9" id="KW-0812">Transmembrane</keyword>
<keyword evidence="12" id="KW-1185">Reference proteome</keyword>
<reference evidence="11 12" key="1">
    <citation type="submission" date="2024-11" db="EMBL/GenBank/DDBJ databases">
        <authorList>
            <person name="Heng Y.C."/>
            <person name="Lim A.C.H."/>
            <person name="Lee J.K.Y."/>
            <person name="Kittelmann S."/>
        </authorList>
    </citation>
    <scope>NUCLEOTIDE SEQUENCE [LARGE SCALE GENOMIC DNA]</scope>
    <source>
        <strain evidence="11 12">WILCCON 0185</strain>
    </source>
</reference>
<protein>
    <recommendedName>
        <fullName evidence="9">Protein-export membrane protein SecF</fullName>
    </recommendedName>
</protein>
<dbReference type="PANTHER" id="PTHR30081">
    <property type="entry name" value="PROTEIN-EXPORT MEMBRANE PROTEIN SEC"/>
    <property type="match status" value="1"/>
</dbReference>
<accession>A0ABW8T6P4</accession>
<evidence type="ECO:0000313" key="11">
    <source>
        <dbReference type="EMBL" id="MFL0247387.1"/>
    </source>
</evidence>
<comment type="subunit">
    <text evidence="9">Forms a complex with SecD. Part of the essential Sec protein translocation apparatus which comprises SecA, SecYEG and auxiliary proteins SecDF. Other proteins may also be involved.</text>
</comment>
<feature type="transmembrane region" description="Helical" evidence="9">
    <location>
        <begin position="232"/>
        <end position="250"/>
    </location>
</feature>
<dbReference type="Pfam" id="PF07549">
    <property type="entry name" value="Sec_GG"/>
    <property type="match status" value="1"/>
</dbReference>
<dbReference type="Pfam" id="PF02355">
    <property type="entry name" value="SecD_SecF_C"/>
    <property type="match status" value="1"/>
</dbReference>
<sequence>MLKIIEKTWLWFTISAIVIVIGLGGLATRGLDFGIDFKGGTIIRVNMEKDFTKSDVDTIIQKYDKQALTNKSTPEGNTAPELEIKSNSLTGEQIANMFKEIKDKYKLKDSDLISQDNVGASIGNELKQKAGLALIIATIAMLIYIGIRFEFNFGVAAIISLLHDVLITLGVYALFKVPVDSAFIAAMLTVIGYSINDTIVVFDRIRENQKYMKKNDFTALANASITQTMTRSINTVLTVLITITAVYIFVPSVRNFAFPLIIGIASGCYSSIFIASPLWVLLKKRKKKALASSPA</sequence>
<dbReference type="Proteomes" id="UP001623591">
    <property type="component" value="Unassembled WGS sequence"/>
</dbReference>
<organism evidence="11 12">
    <name type="scientific">Candidatus Clostridium stratigraminis</name>
    <dbReference type="NCBI Taxonomy" id="3381661"/>
    <lineage>
        <taxon>Bacteria</taxon>
        <taxon>Bacillati</taxon>
        <taxon>Bacillota</taxon>
        <taxon>Clostridia</taxon>
        <taxon>Eubacteriales</taxon>
        <taxon>Clostridiaceae</taxon>
        <taxon>Clostridium</taxon>
    </lineage>
</organism>
<feature type="transmembrane region" description="Helical" evidence="9">
    <location>
        <begin position="154"/>
        <end position="175"/>
    </location>
</feature>
<keyword evidence="8 9" id="KW-0472">Membrane</keyword>
<dbReference type="InterPro" id="IPR022645">
    <property type="entry name" value="SecD/SecF_bac"/>
</dbReference>
<comment type="similarity">
    <text evidence="9">Belongs to the SecD/SecF family. SecF subfamily.</text>
</comment>
<keyword evidence="7 9" id="KW-0811">Translocation</keyword>